<dbReference type="SFLD" id="SFLDG00179">
    <property type="entry name" value="mandelate_racemase"/>
    <property type="match status" value="1"/>
</dbReference>
<accession>A0A3N4HR53</accession>
<dbReference type="InterPro" id="IPR018110">
    <property type="entry name" value="Mandel_Rmase/mucon_lact_enz_CS"/>
</dbReference>
<dbReference type="PROSITE" id="PS00909">
    <property type="entry name" value="MR_MLE_2"/>
    <property type="match status" value="1"/>
</dbReference>
<dbReference type="GO" id="GO:0016052">
    <property type="term" value="P:carbohydrate catabolic process"/>
    <property type="evidence" value="ECO:0007669"/>
    <property type="project" value="TreeGrafter"/>
</dbReference>
<evidence type="ECO:0000256" key="4">
    <source>
        <dbReference type="SAM" id="MobiDB-lite"/>
    </source>
</evidence>
<dbReference type="SUPFAM" id="SSF51604">
    <property type="entry name" value="Enolase C-terminal domain-like"/>
    <property type="match status" value="1"/>
</dbReference>
<dbReference type="GO" id="GO:0000287">
    <property type="term" value="F:magnesium ion binding"/>
    <property type="evidence" value="ECO:0007669"/>
    <property type="project" value="TreeGrafter"/>
</dbReference>
<dbReference type="Proteomes" id="UP000275078">
    <property type="component" value="Unassembled WGS sequence"/>
</dbReference>
<dbReference type="Pfam" id="PF13378">
    <property type="entry name" value="MR_MLE_C"/>
    <property type="match status" value="1"/>
</dbReference>
<evidence type="ECO:0000256" key="1">
    <source>
        <dbReference type="ARBA" id="ARBA00001946"/>
    </source>
</evidence>
<dbReference type="EMBL" id="ML119877">
    <property type="protein sequence ID" value="RPA72144.1"/>
    <property type="molecule type" value="Genomic_DNA"/>
</dbReference>
<feature type="region of interest" description="Disordered" evidence="4">
    <location>
        <begin position="455"/>
        <end position="475"/>
    </location>
</feature>
<dbReference type="InterPro" id="IPR029017">
    <property type="entry name" value="Enolase-like_N"/>
</dbReference>
<evidence type="ECO:0000256" key="2">
    <source>
        <dbReference type="ARBA" id="ARBA00022723"/>
    </source>
</evidence>
<organism evidence="6 7">
    <name type="scientific">Ascobolus immersus RN42</name>
    <dbReference type="NCBI Taxonomy" id="1160509"/>
    <lineage>
        <taxon>Eukaryota</taxon>
        <taxon>Fungi</taxon>
        <taxon>Dikarya</taxon>
        <taxon>Ascomycota</taxon>
        <taxon>Pezizomycotina</taxon>
        <taxon>Pezizomycetes</taxon>
        <taxon>Pezizales</taxon>
        <taxon>Ascobolaceae</taxon>
        <taxon>Ascobolus</taxon>
    </lineage>
</organism>
<feature type="domain" description="Mandelate racemase/muconate lactonizing enzyme C-terminal" evidence="5">
    <location>
        <begin position="219"/>
        <end position="315"/>
    </location>
</feature>
<proteinExistence type="predicted"/>
<dbReference type="Gene3D" id="3.20.20.120">
    <property type="entry name" value="Enolase-like C-terminal domain"/>
    <property type="match status" value="1"/>
</dbReference>
<keyword evidence="3" id="KW-0460">Magnesium</keyword>
<dbReference type="InterPro" id="IPR013342">
    <property type="entry name" value="Mandelate_racemase_C"/>
</dbReference>
<name>A0A3N4HR53_ASCIM</name>
<evidence type="ECO:0000259" key="5">
    <source>
        <dbReference type="SMART" id="SM00922"/>
    </source>
</evidence>
<dbReference type="SMART" id="SM00922">
    <property type="entry name" value="MR_MLE"/>
    <property type="match status" value="1"/>
</dbReference>
<protein>
    <submittedName>
        <fullName evidence="6">Enolase C-terminal domain-like protein</fullName>
    </submittedName>
</protein>
<evidence type="ECO:0000313" key="7">
    <source>
        <dbReference type="Proteomes" id="UP000275078"/>
    </source>
</evidence>
<dbReference type="STRING" id="1160509.A0A3N4HR53"/>
<dbReference type="Gene3D" id="3.30.390.10">
    <property type="entry name" value="Enolase-like, N-terminal domain"/>
    <property type="match status" value="1"/>
</dbReference>
<dbReference type="InterPro" id="IPR029065">
    <property type="entry name" value="Enolase_C-like"/>
</dbReference>
<keyword evidence="2" id="KW-0479">Metal-binding</keyword>
<dbReference type="GO" id="GO:0009063">
    <property type="term" value="P:amino acid catabolic process"/>
    <property type="evidence" value="ECO:0007669"/>
    <property type="project" value="InterPro"/>
</dbReference>
<evidence type="ECO:0000256" key="3">
    <source>
        <dbReference type="ARBA" id="ARBA00022842"/>
    </source>
</evidence>
<dbReference type="SUPFAM" id="SSF54826">
    <property type="entry name" value="Enolase N-terminal domain-like"/>
    <property type="match status" value="1"/>
</dbReference>
<dbReference type="SFLD" id="SFLDS00001">
    <property type="entry name" value="Enolase"/>
    <property type="match status" value="1"/>
</dbReference>
<sequence>MDEHQITNASSISNAEIIICRVQTKDVRFPTSLSKLGSDAMNEAGDYSTAYCMLHTNIPDPEDPRICGHGMTFTIGRGNELVCHAIELLARPLVGRSLSSLTRNMGATWRWLVSDSQLRWIGPEKGVMHLALGAVVNAIWDLWAKAEGKPLWKLVADMDVEAIVNLIDFRYIDDVLTPDDVRQIWNETRFGWEQRLAEVNLDRGVQAYTTSAGWLGYSDIKMTALLTEAKDAGYTHFKLKVGGSIEEDKRRLRIARQVLGNSGVLMVDANQVWGVNQAIEYMKELAEFKPYFIEEPTSPDDILGHGTIREALKPYGIKVATGEMVHNRVMFKQLLQNGSIDILQPDACRVGGFNEVLTILLMARKFRVPCIPHSGGVGLPELTRHMSIVDYLVVSGERNLLEMVEGLNDRFVEPAQVVDGFFKTPRIPGYLVGMKKESMEMFDFRGNGFWRTEEAQPILRSHPRDPGPDGPTYED</sequence>
<comment type="cofactor">
    <cofactor evidence="1">
        <name>Mg(2+)</name>
        <dbReference type="ChEBI" id="CHEBI:18420"/>
    </cofactor>
</comment>
<reference evidence="6 7" key="1">
    <citation type="journal article" date="2018" name="Nat. Ecol. Evol.">
        <title>Pezizomycetes genomes reveal the molecular basis of ectomycorrhizal truffle lifestyle.</title>
        <authorList>
            <person name="Murat C."/>
            <person name="Payen T."/>
            <person name="Noel B."/>
            <person name="Kuo A."/>
            <person name="Morin E."/>
            <person name="Chen J."/>
            <person name="Kohler A."/>
            <person name="Krizsan K."/>
            <person name="Balestrini R."/>
            <person name="Da Silva C."/>
            <person name="Montanini B."/>
            <person name="Hainaut M."/>
            <person name="Levati E."/>
            <person name="Barry K.W."/>
            <person name="Belfiori B."/>
            <person name="Cichocki N."/>
            <person name="Clum A."/>
            <person name="Dockter R.B."/>
            <person name="Fauchery L."/>
            <person name="Guy J."/>
            <person name="Iotti M."/>
            <person name="Le Tacon F."/>
            <person name="Lindquist E.A."/>
            <person name="Lipzen A."/>
            <person name="Malagnac F."/>
            <person name="Mello A."/>
            <person name="Molinier V."/>
            <person name="Miyauchi S."/>
            <person name="Poulain J."/>
            <person name="Riccioni C."/>
            <person name="Rubini A."/>
            <person name="Sitrit Y."/>
            <person name="Splivallo R."/>
            <person name="Traeger S."/>
            <person name="Wang M."/>
            <person name="Zifcakova L."/>
            <person name="Wipf D."/>
            <person name="Zambonelli A."/>
            <person name="Paolocci F."/>
            <person name="Nowrousian M."/>
            <person name="Ottonello S."/>
            <person name="Baldrian P."/>
            <person name="Spatafora J.W."/>
            <person name="Henrissat B."/>
            <person name="Nagy L.G."/>
            <person name="Aury J.M."/>
            <person name="Wincker P."/>
            <person name="Grigoriev I.V."/>
            <person name="Bonfante P."/>
            <person name="Martin F.M."/>
        </authorList>
    </citation>
    <scope>NUCLEOTIDE SEQUENCE [LARGE SCALE GENOMIC DNA]</scope>
    <source>
        <strain evidence="6 7">RN42</strain>
    </source>
</reference>
<dbReference type="PANTHER" id="PTHR13794">
    <property type="entry name" value="ENOLASE SUPERFAMILY, MANDELATE RACEMASE"/>
    <property type="match status" value="1"/>
</dbReference>
<dbReference type="AlphaFoldDB" id="A0A3N4HR53"/>
<dbReference type="InterPro" id="IPR036849">
    <property type="entry name" value="Enolase-like_C_sf"/>
</dbReference>
<dbReference type="GO" id="GO:0016836">
    <property type="term" value="F:hydro-lyase activity"/>
    <property type="evidence" value="ECO:0007669"/>
    <property type="project" value="TreeGrafter"/>
</dbReference>
<evidence type="ECO:0000313" key="6">
    <source>
        <dbReference type="EMBL" id="RPA72144.1"/>
    </source>
</evidence>
<keyword evidence="7" id="KW-1185">Reference proteome</keyword>
<dbReference type="InterPro" id="IPR046945">
    <property type="entry name" value="RHMD-like"/>
</dbReference>
<gene>
    <name evidence="6" type="ORF">BJ508DRAFT_419615</name>
</gene>
<dbReference type="PANTHER" id="PTHR13794:SF58">
    <property type="entry name" value="MITOCHONDRIAL ENOLASE SUPERFAMILY MEMBER 1"/>
    <property type="match status" value="1"/>
</dbReference>
<dbReference type="OrthoDB" id="14161at2759"/>